<keyword evidence="1" id="KW-0560">Oxidoreductase</keyword>
<reference evidence="2 3" key="1">
    <citation type="submission" date="2019-06" db="EMBL/GenBank/DDBJ databases">
        <authorList>
            <person name="Srinivasan S."/>
        </authorList>
    </citation>
    <scope>NUCLEOTIDE SEQUENCE [LARGE SCALE GENOMIC DNA]</scope>
    <source>
        <strain evidence="2 3">17J68-5</strain>
    </source>
</reference>
<dbReference type="GO" id="GO:0050660">
    <property type="term" value="F:flavin adenine dinucleotide binding"/>
    <property type="evidence" value="ECO:0007669"/>
    <property type="project" value="InterPro"/>
</dbReference>
<accession>A0A5B8A1A6</accession>
<name>A0A5B8A1A6_9BACT</name>
<dbReference type="PRINTS" id="PR00370">
    <property type="entry name" value="FMOXYGENASE"/>
</dbReference>
<evidence type="ECO:0000313" key="3">
    <source>
        <dbReference type="Proteomes" id="UP000305398"/>
    </source>
</evidence>
<proteinExistence type="predicted"/>
<dbReference type="RefSeq" id="WP_139515681.1">
    <property type="nucleotide sequence ID" value="NZ_CP040896.1"/>
</dbReference>
<dbReference type="PANTHER" id="PTHR43539">
    <property type="entry name" value="FLAVIN-BINDING MONOOXYGENASE-LIKE PROTEIN (AFU_ORTHOLOGUE AFUA_4G09220)"/>
    <property type="match status" value="1"/>
</dbReference>
<keyword evidence="3" id="KW-1185">Reference proteome</keyword>
<sequence length="354" mass="38661">MPIETFHTVVIGAGQAGLAAAYYLQQHGVSFVVLDERETVGDVWATRFDALQLFSPPWASNLPGLSWPPGSPLRYPSKAEAAQYLQQYAAHFKLPVRLRQRVTRLLVTSDSSEGFQIYTSDNQTYICKNAIICTGAYTAPHMPMFAAELAPTVVQLHSQAYRRPSQLLGIEAVAVVGSGNSALQIAADVAATGRPVFVAYDENTPTLPNNNLMWALLKITGMMNVSRHTALGRRMLSRPDPVVSSDLTRLRQFSNAQFIGRALGVANETRLHGRQATTPPLEAVVWATGYAPDYNWIEAPIFDAQGSPKHYRGLASVPGLAFLGLPWLNSRSSALMGGAGRDARYVVEQLLKRP</sequence>
<dbReference type="KEGG" id="hyj:FHG12_10470"/>
<organism evidence="2 3">
    <name type="scientific">Hymenobacter jejuensis</name>
    <dbReference type="NCBI Taxonomy" id="2502781"/>
    <lineage>
        <taxon>Bacteria</taxon>
        <taxon>Pseudomonadati</taxon>
        <taxon>Bacteroidota</taxon>
        <taxon>Cytophagia</taxon>
        <taxon>Cytophagales</taxon>
        <taxon>Hymenobacteraceae</taxon>
        <taxon>Hymenobacter</taxon>
    </lineage>
</organism>
<dbReference type="AlphaFoldDB" id="A0A5B8A1A6"/>
<dbReference type="SUPFAM" id="SSF51905">
    <property type="entry name" value="FAD/NAD(P)-binding domain"/>
    <property type="match status" value="1"/>
</dbReference>
<dbReference type="GO" id="GO:0004497">
    <property type="term" value="F:monooxygenase activity"/>
    <property type="evidence" value="ECO:0007669"/>
    <property type="project" value="TreeGrafter"/>
</dbReference>
<dbReference type="GO" id="GO:0050661">
    <property type="term" value="F:NADP binding"/>
    <property type="evidence" value="ECO:0007669"/>
    <property type="project" value="InterPro"/>
</dbReference>
<dbReference type="Proteomes" id="UP000305398">
    <property type="component" value="Chromosome"/>
</dbReference>
<dbReference type="InterPro" id="IPR050982">
    <property type="entry name" value="Auxin_biosynth/cation_transpt"/>
</dbReference>
<protein>
    <submittedName>
        <fullName evidence="2">FAD-dependent oxidoreductase</fullName>
    </submittedName>
</protein>
<dbReference type="OrthoDB" id="9778740at2"/>
<evidence type="ECO:0000256" key="1">
    <source>
        <dbReference type="ARBA" id="ARBA00023002"/>
    </source>
</evidence>
<dbReference type="InterPro" id="IPR000960">
    <property type="entry name" value="Flavin_mOase"/>
</dbReference>
<dbReference type="Gene3D" id="3.50.50.60">
    <property type="entry name" value="FAD/NAD(P)-binding domain"/>
    <property type="match status" value="1"/>
</dbReference>
<dbReference type="InterPro" id="IPR036188">
    <property type="entry name" value="FAD/NAD-bd_sf"/>
</dbReference>
<evidence type="ECO:0000313" key="2">
    <source>
        <dbReference type="EMBL" id="QDA60505.1"/>
    </source>
</evidence>
<gene>
    <name evidence="2" type="ORF">FHG12_10470</name>
</gene>
<dbReference type="PANTHER" id="PTHR43539:SF78">
    <property type="entry name" value="FLAVIN-CONTAINING MONOOXYGENASE"/>
    <property type="match status" value="1"/>
</dbReference>
<dbReference type="EMBL" id="CP040896">
    <property type="protein sequence ID" value="QDA60505.1"/>
    <property type="molecule type" value="Genomic_DNA"/>
</dbReference>
<dbReference type="Pfam" id="PF13738">
    <property type="entry name" value="Pyr_redox_3"/>
    <property type="match status" value="1"/>
</dbReference>